<evidence type="ECO:0000256" key="4">
    <source>
        <dbReference type="ARBA" id="ARBA00023284"/>
    </source>
</evidence>
<dbReference type="EMBL" id="CP037940">
    <property type="protein sequence ID" value="QBO35511.1"/>
    <property type="molecule type" value="Genomic_DNA"/>
</dbReference>
<dbReference type="Proteomes" id="UP000292886">
    <property type="component" value="Chromosome"/>
</dbReference>
<dbReference type="PANTHER" id="PTHR43110:SF1">
    <property type="entry name" value="THIOL PEROXIDASE"/>
    <property type="match status" value="1"/>
</dbReference>
<accession>A0A4P6YS82</accession>
<dbReference type="RefSeq" id="WP_133362590.1">
    <property type="nucleotide sequence ID" value="NZ_CP037940.1"/>
</dbReference>
<dbReference type="InterPro" id="IPR036249">
    <property type="entry name" value="Thioredoxin-like_sf"/>
</dbReference>
<organism evidence="6 7">
    <name type="scientific">Periweissella cryptocerci</name>
    <dbReference type="NCBI Taxonomy" id="2506420"/>
    <lineage>
        <taxon>Bacteria</taxon>
        <taxon>Bacillati</taxon>
        <taxon>Bacillota</taxon>
        <taxon>Bacilli</taxon>
        <taxon>Lactobacillales</taxon>
        <taxon>Lactobacillaceae</taxon>
        <taxon>Periweissella</taxon>
    </lineage>
</organism>
<keyword evidence="3" id="KW-1015">Disulfide bond</keyword>
<dbReference type="PANTHER" id="PTHR43110">
    <property type="entry name" value="THIOL PEROXIDASE"/>
    <property type="match status" value="1"/>
</dbReference>
<evidence type="ECO:0000313" key="6">
    <source>
        <dbReference type="EMBL" id="QBO35511.1"/>
    </source>
</evidence>
<evidence type="ECO:0000256" key="2">
    <source>
        <dbReference type="ARBA" id="ARBA00022862"/>
    </source>
</evidence>
<keyword evidence="2" id="KW-0049">Antioxidant</keyword>
<dbReference type="InterPro" id="IPR050455">
    <property type="entry name" value="Tpx_Peroxidase_subfamily"/>
</dbReference>
<keyword evidence="7" id="KW-1185">Reference proteome</keyword>
<keyword evidence="1" id="KW-0560">Oxidoreductase</keyword>
<dbReference type="KEGG" id="wei:EQG49_03090"/>
<protein>
    <submittedName>
        <fullName evidence="6">Peroxiredoxin</fullName>
    </submittedName>
</protein>
<dbReference type="Gene3D" id="3.40.30.10">
    <property type="entry name" value="Glutaredoxin"/>
    <property type="match status" value="1"/>
</dbReference>
<dbReference type="OrthoDB" id="9781543at2"/>
<evidence type="ECO:0000256" key="3">
    <source>
        <dbReference type="ARBA" id="ARBA00023157"/>
    </source>
</evidence>
<keyword evidence="1" id="KW-0575">Peroxidase</keyword>
<proteinExistence type="predicted"/>
<dbReference type="InterPro" id="IPR013766">
    <property type="entry name" value="Thioredoxin_domain"/>
</dbReference>
<dbReference type="AlphaFoldDB" id="A0A4P6YS82"/>
<dbReference type="CDD" id="cd03014">
    <property type="entry name" value="PRX_Atyp2cys"/>
    <property type="match status" value="1"/>
</dbReference>
<keyword evidence="4" id="KW-0676">Redox-active center</keyword>
<reference evidence="7" key="1">
    <citation type="submission" date="2019-03" db="EMBL/GenBank/DDBJ databases">
        <title>Weissella sp. 26KH-42 Genome sequencing.</title>
        <authorList>
            <person name="Heo J."/>
            <person name="Kim S.-J."/>
            <person name="Kim J.-S."/>
            <person name="Hong S.-B."/>
            <person name="Kwon S.-W."/>
        </authorList>
    </citation>
    <scope>NUCLEOTIDE SEQUENCE [LARGE SCALE GENOMIC DNA]</scope>
    <source>
        <strain evidence="7">26KH-42</strain>
    </source>
</reference>
<evidence type="ECO:0000259" key="5">
    <source>
        <dbReference type="PROSITE" id="PS51352"/>
    </source>
</evidence>
<dbReference type="InterPro" id="IPR000866">
    <property type="entry name" value="AhpC/TSA"/>
</dbReference>
<gene>
    <name evidence="6" type="ORF">EQG49_03090</name>
</gene>
<dbReference type="InterPro" id="IPR002065">
    <property type="entry name" value="TPX"/>
</dbReference>
<feature type="domain" description="Thioredoxin" evidence="5">
    <location>
        <begin position="17"/>
        <end position="165"/>
    </location>
</feature>
<sequence length="166" mass="18258">MKITLNGEFIETVGEPISVGMELPHFKVLDKDGNKVKTADLLGKVTLISVVPDINTNTCSLQTKHFNGVVDQYKDINFVTISTNTVAEQSAWCAAEGVENMRMLSDVEESFGYAMNLFVTATGFDARAIYIINAEGVVVYGQIVSEIADEPNYKDARTKLDQILTK</sequence>
<dbReference type="PROSITE" id="PS51352">
    <property type="entry name" value="THIOREDOXIN_2"/>
    <property type="match status" value="1"/>
</dbReference>
<evidence type="ECO:0000313" key="7">
    <source>
        <dbReference type="Proteomes" id="UP000292886"/>
    </source>
</evidence>
<dbReference type="Pfam" id="PF00578">
    <property type="entry name" value="AhpC-TSA"/>
    <property type="match status" value="1"/>
</dbReference>
<dbReference type="GO" id="GO:0008379">
    <property type="term" value="F:thioredoxin peroxidase activity"/>
    <property type="evidence" value="ECO:0007669"/>
    <property type="project" value="InterPro"/>
</dbReference>
<name>A0A4P6YS82_9LACO</name>
<dbReference type="SUPFAM" id="SSF52833">
    <property type="entry name" value="Thioredoxin-like"/>
    <property type="match status" value="1"/>
</dbReference>
<evidence type="ECO:0000256" key="1">
    <source>
        <dbReference type="ARBA" id="ARBA00022559"/>
    </source>
</evidence>